<dbReference type="EMBL" id="GGEC01002833">
    <property type="protein sequence ID" value="MBW83316.1"/>
    <property type="molecule type" value="Transcribed_RNA"/>
</dbReference>
<reference evidence="1" key="1">
    <citation type="submission" date="2018-02" db="EMBL/GenBank/DDBJ databases">
        <title>Rhizophora mucronata_Transcriptome.</title>
        <authorList>
            <person name="Meera S.P."/>
            <person name="Sreeshan A."/>
            <person name="Augustine A."/>
        </authorList>
    </citation>
    <scope>NUCLEOTIDE SEQUENCE</scope>
    <source>
        <tissue evidence="1">Leaf</tissue>
    </source>
</reference>
<proteinExistence type="predicted"/>
<accession>A0A2P2IQ21</accession>
<dbReference type="AlphaFoldDB" id="A0A2P2IQ21"/>
<evidence type="ECO:0000313" key="1">
    <source>
        <dbReference type="EMBL" id="MBW83316.1"/>
    </source>
</evidence>
<organism evidence="1">
    <name type="scientific">Rhizophora mucronata</name>
    <name type="common">Asiatic mangrove</name>
    <dbReference type="NCBI Taxonomy" id="61149"/>
    <lineage>
        <taxon>Eukaryota</taxon>
        <taxon>Viridiplantae</taxon>
        <taxon>Streptophyta</taxon>
        <taxon>Embryophyta</taxon>
        <taxon>Tracheophyta</taxon>
        <taxon>Spermatophyta</taxon>
        <taxon>Magnoliopsida</taxon>
        <taxon>eudicotyledons</taxon>
        <taxon>Gunneridae</taxon>
        <taxon>Pentapetalae</taxon>
        <taxon>rosids</taxon>
        <taxon>fabids</taxon>
        <taxon>Malpighiales</taxon>
        <taxon>Rhizophoraceae</taxon>
        <taxon>Rhizophora</taxon>
    </lineage>
</organism>
<name>A0A2P2IQ21_RHIMU</name>
<protein>
    <submittedName>
        <fullName evidence="1">Uncharacterized protein</fullName>
    </submittedName>
</protein>
<sequence length="45" mass="5154">MSLTHKISIRVAVVSRLQHMINSRTPQARLFKAKVAGKFGYQVRE</sequence>